<dbReference type="PANTHER" id="PTHR35204">
    <property type="entry name" value="YALI0A21131P"/>
    <property type="match status" value="1"/>
</dbReference>
<feature type="region of interest" description="Disordered" evidence="1">
    <location>
        <begin position="109"/>
        <end position="148"/>
    </location>
</feature>
<dbReference type="Proteomes" id="UP000070700">
    <property type="component" value="Unassembled WGS sequence"/>
</dbReference>
<feature type="chain" id="PRO_5007287896" evidence="2">
    <location>
        <begin position="19"/>
        <end position="535"/>
    </location>
</feature>
<dbReference type="PANTHER" id="PTHR35204:SF1">
    <property type="entry name" value="ENTEROTOXIN"/>
    <property type="match status" value="1"/>
</dbReference>
<evidence type="ECO:0000313" key="4">
    <source>
        <dbReference type="Proteomes" id="UP000070700"/>
    </source>
</evidence>
<feature type="signal peptide" evidence="2">
    <location>
        <begin position="1"/>
        <end position="18"/>
    </location>
</feature>
<name>A0A132B5J0_MOLSC</name>
<keyword evidence="4" id="KW-1185">Reference proteome</keyword>
<dbReference type="OrthoDB" id="10261782at2759"/>
<evidence type="ECO:0000256" key="2">
    <source>
        <dbReference type="SAM" id="SignalP"/>
    </source>
</evidence>
<evidence type="ECO:0000313" key="3">
    <source>
        <dbReference type="EMBL" id="KUJ06937.1"/>
    </source>
</evidence>
<keyword evidence="2" id="KW-0732">Signal</keyword>
<organism evidence="3 4">
    <name type="scientific">Mollisia scopiformis</name>
    <name type="common">Conifer needle endophyte fungus</name>
    <name type="synonym">Phialocephala scopiformis</name>
    <dbReference type="NCBI Taxonomy" id="149040"/>
    <lineage>
        <taxon>Eukaryota</taxon>
        <taxon>Fungi</taxon>
        <taxon>Dikarya</taxon>
        <taxon>Ascomycota</taxon>
        <taxon>Pezizomycotina</taxon>
        <taxon>Leotiomycetes</taxon>
        <taxon>Helotiales</taxon>
        <taxon>Mollisiaceae</taxon>
        <taxon>Mollisia</taxon>
    </lineage>
</organism>
<evidence type="ECO:0000256" key="1">
    <source>
        <dbReference type="SAM" id="MobiDB-lite"/>
    </source>
</evidence>
<reference evidence="3 4" key="1">
    <citation type="submission" date="2015-10" db="EMBL/GenBank/DDBJ databases">
        <title>Full genome of DAOMC 229536 Phialocephala scopiformis, a fungal endophyte of spruce producing the potent anti-insectan compound rugulosin.</title>
        <authorList>
            <consortium name="DOE Joint Genome Institute"/>
            <person name="Walker A.K."/>
            <person name="Frasz S.L."/>
            <person name="Seifert K.A."/>
            <person name="Miller J.D."/>
            <person name="Mondo S.J."/>
            <person name="Labutti K."/>
            <person name="Lipzen A."/>
            <person name="Dockter R."/>
            <person name="Kennedy M."/>
            <person name="Grigoriev I.V."/>
            <person name="Spatafora J.W."/>
        </authorList>
    </citation>
    <scope>NUCLEOTIDE SEQUENCE [LARGE SCALE GENOMIC DNA]</scope>
    <source>
        <strain evidence="3 4">CBS 120377</strain>
    </source>
</reference>
<dbReference type="KEGG" id="psco:LY89DRAFT_712269"/>
<dbReference type="FunCoup" id="A0A132B5J0">
    <property type="interactions" value="31"/>
</dbReference>
<protein>
    <submittedName>
        <fullName evidence="3">Uncharacterized protein</fullName>
    </submittedName>
</protein>
<dbReference type="EMBL" id="KQ947442">
    <property type="protein sequence ID" value="KUJ06937.1"/>
    <property type="molecule type" value="Genomic_DNA"/>
</dbReference>
<dbReference type="InterPro" id="IPR038921">
    <property type="entry name" value="YOR389W-like"/>
</dbReference>
<accession>A0A132B5J0</accession>
<proteinExistence type="predicted"/>
<dbReference type="InParanoid" id="A0A132B5J0"/>
<sequence>MLFTNIFTASILLSSASCLPSSQSPLEESVANDNGPSPKYACENAQHVFNAIHGAMRQWDSSLKHNGMSYFAATIPNNTLLYHGTGSKEPVKTMEWLAFEIEHAEMFARGRRGGPGRGPGRRPPGEGPPGGGEPGNGAPPPPFTFMEEDSNAADENLEQHGYLHTYRTSRALTKLLYLDGMSAGKTSMGTLDTQDLVLGDPSKSPGSNPNGDYGRAQVLCAIGAEAGIEGFIRMEAGFELILCNFTDGLEFVSAFSRPDQNRGPGPGMSEMAQFEYVRGVAARYHGIGGGRVAVDYSSMVSAFFYNLNLTNPDPKKADLPRLTSTNPSEREHIKSDVISLFSPTNSQHTVIDWQGITDMIITRYSDRLQFLASNNLTNSTMLSEINFLLNVYIDYTNPTISTAIEKCTNIYLTPAIPATIADHLIHASLSAVSRQICSTLFEVRTILLSESTEAVEKVNQAVNDLIEYLDWPVWLECGKCAWDEVCFVAIWPWGAPEDHEKPGCRGFDDLRSRRGYWDFGVYEIGFGLLICGREM</sequence>
<gene>
    <name evidence="3" type="ORF">LY89DRAFT_712269</name>
</gene>
<dbReference type="AlphaFoldDB" id="A0A132B5J0"/>
<dbReference type="RefSeq" id="XP_018061292.1">
    <property type="nucleotide sequence ID" value="XM_018217966.1"/>
</dbReference>
<dbReference type="GeneID" id="28827692"/>